<dbReference type="EMBL" id="UOFX01000089">
    <property type="protein sequence ID" value="VAX11673.1"/>
    <property type="molecule type" value="Genomic_DNA"/>
</dbReference>
<name>A0A3B1BHW1_9ZZZZ</name>
<dbReference type="Pfam" id="PF03695">
    <property type="entry name" value="UPF0149"/>
    <property type="match status" value="1"/>
</dbReference>
<dbReference type="PANTHER" id="PTHR37528:SF1">
    <property type="entry name" value="UPF0149 PROTEIN YGFB"/>
    <property type="match status" value="1"/>
</dbReference>
<dbReference type="InterPro" id="IPR011978">
    <property type="entry name" value="YgfB-like"/>
</dbReference>
<dbReference type="NCBIfam" id="TIGR02292">
    <property type="entry name" value="ygfB_yecA"/>
    <property type="match status" value="1"/>
</dbReference>
<comment type="similarity">
    <text evidence="1">Belongs to the UPF0149 family.</text>
</comment>
<sequence>MLQGNYARISLCNIERTKQWVNGSVGCYYCDPELILGKDLYMPDFESLENQFDAANIILGPAEAQGLLCGLLCHSGGDMRARWISELLDGKAMQEFHDSLSELYAETSAGLQDQDFGFRPLLPDDERPMSERGRGLCDWCQGFLYGLGLSGKNMEKALSELGREGLKDLTEVTRLNIDTMEAGEENEQAILELAEFLRVAVLTIYGELTEQREQVQ</sequence>
<dbReference type="Gene3D" id="1.20.120.740">
    <property type="entry name" value="YgfB uncharacterised protein family UPF0149, PF03695"/>
    <property type="match status" value="1"/>
</dbReference>
<dbReference type="GO" id="GO:0005829">
    <property type="term" value="C:cytosol"/>
    <property type="evidence" value="ECO:0007669"/>
    <property type="project" value="TreeGrafter"/>
</dbReference>
<protein>
    <submittedName>
        <fullName evidence="2">FIG001590: Putative conserved exported protein</fullName>
    </submittedName>
</protein>
<proteinExistence type="inferred from homology"/>
<dbReference type="PANTHER" id="PTHR37528">
    <property type="entry name" value="UPF0149 PROTEIN YGFB"/>
    <property type="match status" value="1"/>
</dbReference>
<dbReference type="AlphaFoldDB" id="A0A3B1BHW1"/>
<dbReference type="SUPFAM" id="SSF101327">
    <property type="entry name" value="YgfB-like"/>
    <property type="match status" value="1"/>
</dbReference>
<reference evidence="2" key="1">
    <citation type="submission" date="2018-06" db="EMBL/GenBank/DDBJ databases">
        <authorList>
            <person name="Zhirakovskaya E."/>
        </authorList>
    </citation>
    <scope>NUCLEOTIDE SEQUENCE</scope>
</reference>
<accession>A0A3B1BHW1</accession>
<gene>
    <name evidence="2" type="ORF">MNBD_GAMMA26-49</name>
</gene>
<evidence type="ECO:0000256" key="1">
    <source>
        <dbReference type="ARBA" id="ARBA00038308"/>
    </source>
</evidence>
<dbReference type="InterPro" id="IPR036255">
    <property type="entry name" value="YgfB-like_sf"/>
</dbReference>
<organism evidence="2">
    <name type="scientific">hydrothermal vent metagenome</name>
    <dbReference type="NCBI Taxonomy" id="652676"/>
    <lineage>
        <taxon>unclassified sequences</taxon>
        <taxon>metagenomes</taxon>
        <taxon>ecological metagenomes</taxon>
    </lineage>
</organism>
<evidence type="ECO:0000313" key="2">
    <source>
        <dbReference type="EMBL" id="VAX11673.1"/>
    </source>
</evidence>